<organism evidence="1">
    <name type="scientific">viral metagenome</name>
    <dbReference type="NCBI Taxonomy" id="1070528"/>
    <lineage>
        <taxon>unclassified sequences</taxon>
        <taxon>metagenomes</taxon>
        <taxon>organismal metagenomes</taxon>
    </lineage>
</organism>
<reference evidence="1" key="1">
    <citation type="submission" date="2020-03" db="EMBL/GenBank/DDBJ databases">
        <title>The deep terrestrial virosphere.</title>
        <authorList>
            <person name="Holmfeldt K."/>
            <person name="Nilsson E."/>
            <person name="Simone D."/>
            <person name="Lopez-Fernandez M."/>
            <person name="Wu X."/>
            <person name="de Brujin I."/>
            <person name="Lundin D."/>
            <person name="Andersson A."/>
            <person name="Bertilsson S."/>
            <person name="Dopson M."/>
        </authorList>
    </citation>
    <scope>NUCLEOTIDE SEQUENCE</scope>
    <source>
        <strain evidence="1">MM415B05039</strain>
    </source>
</reference>
<evidence type="ECO:0000313" key="1">
    <source>
        <dbReference type="EMBL" id="QJA95968.1"/>
    </source>
</evidence>
<evidence type="ECO:0008006" key="2">
    <source>
        <dbReference type="Google" id="ProtNLM"/>
    </source>
</evidence>
<dbReference type="AlphaFoldDB" id="A0A6M3LTE2"/>
<name>A0A6M3LTE2_9ZZZZ</name>
<dbReference type="EMBL" id="MT143359">
    <property type="protein sequence ID" value="QJA95968.1"/>
    <property type="molecule type" value="Genomic_DNA"/>
</dbReference>
<sequence length="126" mass="13799">MQLGRDALLNATVLPYEAVDIPELGGTVIVQGMTAGQRDSFESSLFKGRGRKRDVNMQDMRARLLVHCLVDVPGGSLLFTQADVPQLTKMRVDVVQRLFNVAQKLCGLSDEDVDELGKGSETEAIH</sequence>
<dbReference type="InterPro" id="IPR038556">
    <property type="entry name" value="TAC_Gp13-like_sf"/>
</dbReference>
<accession>A0A6M3LTE2</accession>
<protein>
    <recommendedName>
        <fullName evidence="2">Tail assembly chaperone</fullName>
    </recommendedName>
</protein>
<dbReference type="Gene3D" id="3.30.2220.20">
    <property type="entry name" value="Phage tail assembly chaperone gp13-like"/>
    <property type="match status" value="1"/>
</dbReference>
<gene>
    <name evidence="1" type="ORF">MM415B05039_0004</name>
</gene>
<proteinExistence type="predicted"/>